<evidence type="ECO:0000313" key="2">
    <source>
        <dbReference type="WBParaSite" id="RSKR_0000708866.1"/>
    </source>
</evidence>
<sequence length="195" mass="21915">MVKVNSKVSFPLHGALFLPSATRESSTELNYLATIESVMPILDVAITDAHRKYLSGYTNVKEWLKIGAFPLNECQDQKTAAWQALTALKWASTGLDLSLGPSCDYLLASINRILSYSQIPMVSNGGFSDYFSEKHDSYLTRLGPITANIKKVYEELLNLYGWKKLQLHYQKSFWENELLEAGLCKNIINVSLSLN</sequence>
<organism evidence="1 2">
    <name type="scientific">Rhabditophanes sp. KR3021</name>
    <dbReference type="NCBI Taxonomy" id="114890"/>
    <lineage>
        <taxon>Eukaryota</taxon>
        <taxon>Metazoa</taxon>
        <taxon>Ecdysozoa</taxon>
        <taxon>Nematoda</taxon>
        <taxon>Chromadorea</taxon>
        <taxon>Rhabditida</taxon>
        <taxon>Tylenchina</taxon>
        <taxon>Panagrolaimomorpha</taxon>
        <taxon>Strongyloidoidea</taxon>
        <taxon>Alloionematidae</taxon>
        <taxon>Rhabditophanes</taxon>
    </lineage>
</organism>
<protein>
    <submittedName>
        <fullName evidence="2">ANF_receptor domain-containing protein</fullName>
    </submittedName>
</protein>
<dbReference type="Proteomes" id="UP000095286">
    <property type="component" value="Unplaced"/>
</dbReference>
<dbReference type="WBParaSite" id="RSKR_0000708866.1">
    <property type="protein sequence ID" value="RSKR_0000708866.1"/>
    <property type="gene ID" value="RSKR_0000708866"/>
</dbReference>
<evidence type="ECO:0000313" key="1">
    <source>
        <dbReference type="Proteomes" id="UP000095286"/>
    </source>
</evidence>
<name>A0AC35U327_9BILA</name>
<proteinExistence type="predicted"/>
<accession>A0AC35U327</accession>
<reference evidence="2" key="1">
    <citation type="submission" date="2016-11" db="UniProtKB">
        <authorList>
            <consortium name="WormBaseParasite"/>
        </authorList>
    </citation>
    <scope>IDENTIFICATION</scope>
    <source>
        <strain evidence="2">KR3021</strain>
    </source>
</reference>